<dbReference type="AlphaFoldDB" id="A0A540X3T2"/>
<organism evidence="1 2">
    <name type="scientific">Myxococcus llanfairpwllgwyngyllgogerychwyrndrobwllllantysiliogogogochensis</name>
    <dbReference type="NCBI Taxonomy" id="2590453"/>
    <lineage>
        <taxon>Bacteria</taxon>
        <taxon>Pseudomonadati</taxon>
        <taxon>Myxococcota</taxon>
        <taxon>Myxococcia</taxon>
        <taxon>Myxococcales</taxon>
        <taxon>Cystobacterineae</taxon>
        <taxon>Myxococcaceae</taxon>
        <taxon>Myxococcus</taxon>
    </lineage>
</organism>
<name>A0A540X3T2_9BACT</name>
<dbReference type="OrthoDB" id="197364at2"/>
<dbReference type="RefSeq" id="WP_141642408.1">
    <property type="nucleotide sequence ID" value="NZ_VIFM01000033.1"/>
</dbReference>
<comment type="caution">
    <text evidence="1">The sequence shown here is derived from an EMBL/GenBank/DDBJ whole genome shotgun (WGS) entry which is preliminary data.</text>
</comment>
<dbReference type="EMBL" id="VIFM01000033">
    <property type="protein sequence ID" value="TQF15895.1"/>
    <property type="molecule type" value="Genomic_DNA"/>
</dbReference>
<accession>A0A540X3T2</accession>
<evidence type="ECO:0000313" key="1">
    <source>
        <dbReference type="EMBL" id="TQF15895.1"/>
    </source>
</evidence>
<gene>
    <name evidence="1" type="ORF">FJV41_11040</name>
</gene>
<evidence type="ECO:0000313" key="2">
    <source>
        <dbReference type="Proteomes" id="UP000315369"/>
    </source>
</evidence>
<proteinExistence type="predicted"/>
<reference evidence="1 2" key="1">
    <citation type="submission" date="2019-06" db="EMBL/GenBank/DDBJ databases">
        <authorList>
            <person name="Livingstone P."/>
            <person name="Whitworth D."/>
        </authorList>
    </citation>
    <scope>NUCLEOTIDE SEQUENCE [LARGE SCALE GENOMIC DNA]</scope>
    <source>
        <strain evidence="1 2">AM401</strain>
    </source>
</reference>
<dbReference type="Proteomes" id="UP000315369">
    <property type="component" value="Unassembled WGS sequence"/>
</dbReference>
<protein>
    <submittedName>
        <fullName evidence="1">Uncharacterized protein</fullName>
    </submittedName>
</protein>
<keyword evidence="2" id="KW-1185">Reference proteome</keyword>
<sequence>MTRYANTQVMCAVCASVSEQRTLQCVTSFERPDLDGRPSEMARSTMDTWVERCPSCGYCAASLAKAHPSAREVVPSEAYRARLHHPEAPVLLNQFLCLALLHDAEGLARDSAAVRTHAAWVADDAGLEALARRCRSEAADLLLNAPPLKHWEDREDPDWRGWRGVRLVDVLRRSGRGEEALREVDRVRQVGASSLVKQLLAFESAAIARGDTGRHTVDEGLGLPLPLERRPTDDPLLQYLVDNYRRLLTDTEEKAARMETFNTEEGPRWATDQPEILALLTEGKAGLGRALERRLLADHPDKVVINRCSKCGALARTAKARQCRVCPHTWRETPR</sequence>